<keyword evidence="4" id="KW-1185">Reference proteome</keyword>
<accession>A0AAD9AYM1</accession>
<dbReference type="PROSITE" id="PS00463">
    <property type="entry name" value="ZN2_CY6_FUNGAL_1"/>
    <property type="match status" value="1"/>
</dbReference>
<evidence type="ECO:0000313" key="3">
    <source>
        <dbReference type="EMBL" id="KAK1856242.1"/>
    </source>
</evidence>
<dbReference type="EMBL" id="JAQOWY010000011">
    <property type="protein sequence ID" value="KAK1856242.1"/>
    <property type="molecule type" value="Genomic_DNA"/>
</dbReference>
<dbReference type="SUPFAM" id="SSF57701">
    <property type="entry name" value="Zn2/Cys6 DNA-binding domain"/>
    <property type="match status" value="1"/>
</dbReference>
<reference evidence="3" key="1">
    <citation type="submission" date="2023-01" db="EMBL/GenBank/DDBJ databases">
        <title>Colletotrichum chrysophilum M932 genome sequence.</title>
        <authorList>
            <person name="Baroncelli R."/>
        </authorList>
    </citation>
    <scope>NUCLEOTIDE SEQUENCE</scope>
    <source>
        <strain evidence="3">M932</strain>
    </source>
</reference>
<dbReference type="Pfam" id="PF00172">
    <property type="entry name" value="Zn_clus"/>
    <property type="match status" value="1"/>
</dbReference>
<dbReference type="InterPro" id="IPR036864">
    <property type="entry name" value="Zn2-C6_fun-type_DNA-bd_sf"/>
</dbReference>
<feature type="domain" description="Zn(2)-C6 fungal-type" evidence="2">
    <location>
        <begin position="15"/>
        <end position="46"/>
    </location>
</feature>
<gene>
    <name evidence="3" type="ORF">CCHR01_01154</name>
</gene>
<dbReference type="PROSITE" id="PS50048">
    <property type="entry name" value="ZN2_CY6_FUNGAL_2"/>
    <property type="match status" value="1"/>
</dbReference>
<dbReference type="CDD" id="cd00067">
    <property type="entry name" value="GAL4"/>
    <property type="match status" value="1"/>
</dbReference>
<dbReference type="AlphaFoldDB" id="A0AAD9AYM1"/>
<sequence length="329" mass="36710">MVGASNQTTGPVRASCDRCHQDKVRCDFDGALVCHRCQQRNIVCKRSRPMPMGRARGSKHKPRLQLDRERPEGMHDATILDCPVELSSLLFANSDSGGGVASGENYFLGTLTPSQSSSHASDLRYDNSRKHPLDCQEQEYGLTEANSLERLQPNHYPSPRGCPCDEVLGEILAARPLASAHNPKATSASFEQIMDWNKSALGGLRRIVACKETHGSQLASRFLLLAQVILSMCDEAWWSWCEPTYHTRVDNTSGDFRQGWETGIESHAIDQDDVPFLRTQLVSLLVQKLLKVLNQTELIGDEGDLDRLNIEVLQESAWRLIGKLERRGT</sequence>
<organism evidence="3 4">
    <name type="scientific">Colletotrichum chrysophilum</name>
    <dbReference type="NCBI Taxonomy" id="1836956"/>
    <lineage>
        <taxon>Eukaryota</taxon>
        <taxon>Fungi</taxon>
        <taxon>Dikarya</taxon>
        <taxon>Ascomycota</taxon>
        <taxon>Pezizomycotina</taxon>
        <taxon>Sordariomycetes</taxon>
        <taxon>Hypocreomycetidae</taxon>
        <taxon>Glomerellales</taxon>
        <taxon>Glomerellaceae</taxon>
        <taxon>Colletotrichum</taxon>
        <taxon>Colletotrichum gloeosporioides species complex</taxon>
    </lineage>
</organism>
<evidence type="ECO:0000313" key="4">
    <source>
        <dbReference type="Proteomes" id="UP001243330"/>
    </source>
</evidence>
<dbReference type="Proteomes" id="UP001243330">
    <property type="component" value="Unassembled WGS sequence"/>
</dbReference>
<dbReference type="InterPro" id="IPR001138">
    <property type="entry name" value="Zn2Cys6_DnaBD"/>
</dbReference>
<dbReference type="GO" id="GO:0008270">
    <property type="term" value="F:zinc ion binding"/>
    <property type="evidence" value="ECO:0007669"/>
    <property type="project" value="InterPro"/>
</dbReference>
<keyword evidence="1" id="KW-0539">Nucleus</keyword>
<evidence type="ECO:0000256" key="1">
    <source>
        <dbReference type="ARBA" id="ARBA00023242"/>
    </source>
</evidence>
<proteinExistence type="predicted"/>
<dbReference type="Gene3D" id="4.10.240.10">
    <property type="entry name" value="Zn(2)-C6 fungal-type DNA-binding domain"/>
    <property type="match status" value="1"/>
</dbReference>
<dbReference type="GO" id="GO:0000981">
    <property type="term" value="F:DNA-binding transcription factor activity, RNA polymerase II-specific"/>
    <property type="evidence" value="ECO:0007669"/>
    <property type="project" value="InterPro"/>
</dbReference>
<evidence type="ECO:0000259" key="2">
    <source>
        <dbReference type="PROSITE" id="PS50048"/>
    </source>
</evidence>
<protein>
    <recommendedName>
        <fullName evidence="2">Zn(2)-C6 fungal-type domain-containing protein</fullName>
    </recommendedName>
</protein>
<comment type="caution">
    <text evidence="3">The sequence shown here is derived from an EMBL/GenBank/DDBJ whole genome shotgun (WGS) entry which is preliminary data.</text>
</comment>
<name>A0AAD9AYM1_9PEZI</name>